<dbReference type="PROSITE" id="PS50076">
    <property type="entry name" value="DNAJ_2"/>
    <property type="match status" value="1"/>
</dbReference>
<dbReference type="Proteomes" id="UP001201812">
    <property type="component" value="Unassembled WGS sequence"/>
</dbReference>
<comment type="caution">
    <text evidence="5">The sequence shown here is derived from an EMBL/GenBank/DDBJ whole genome shotgun (WGS) entry which is preliminary data.</text>
</comment>
<dbReference type="Gene3D" id="1.10.287.110">
    <property type="entry name" value="DnaJ domain"/>
    <property type="match status" value="1"/>
</dbReference>
<keyword evidence="3" id="KW-0472">Membrane</keyword>
<dbReference type="SUPFAM" id="SSF46565">
    <property type="entry name" value="Chaperone J-domain"/>
    <property type="match status" value="1"/>
</dbReference>
<sequence>MLRTCFKSHILKLFNSKCTINPGRAYASYISRRSPYNVLGLERDCSQQEIKDAFYALSKKYHPDIVGSDNKTTKMFLEIKEAYILLRDEDKRREYDAVSSPRKSQPREDASYSENARTHRKQDFIPPPTRAARFYDPTREMELSGRRKLYAVGIFLFFSATVVGSNAYVTKSTAV</sequence>
<feature type="transmembrane region" description="Helical" evidence="3">
    <location>
        <begin position="149"/>
        <end position="169"/>
    </location>
</feature>
<dbReference type="CDD" id="cd06257">
    <property type="entry name" value="DnaJ"/>
    <property type="match status" value="1"/>
</dbReference>
<evidence type="ECO:0000256" key="3">
    <source>
        <dbReference type="SAM" id="Phobius"/>
    </source>
</evidence>
<protein>
    <submittedName>
        <fullName evidence="5">DnaJ domain-containing protein</fullName>
    </submittedName>
</protein>
<keyword evidence="3" id="KW-1133">Transmembrane helix</keyword>
<feature type="region of interest" description="Disordered" evidence="2">
    <location>
        <begin position="95"/>
        <end position="132"/>
    </location>
</feature>
<name>A0AAD4QZ72_9BILA</name>
<reference evidence="5" key="1">
    <citation type="submission" date="2022-01" db="EMBL/GenBank/DDBJ databases">
        <title>Genome Sequence Resource for Two Populations of Ditylenchus destructor, the Migratory Endoparasitic Phytonematode.</title>
        <authorList>
            <person name="Zhang H."/>
            <person name="Lin R."/>
            <person name="Xie B."/>
        </authorList>
    </citation>
    <scope>NUCLEOTIDE SEQUENCE</scope>
    <source>
        <strain evidence="5">BazhouSP</strain>
    </source>
</reference>
<keyword evidence="3" id="KW-0812">Transmembrane</keyword>
<dbReference type="InterPro" id="IPR051938">
    <property type="entry name" value="Apopto_cytoskel_mod"/>
</dbReference>
<evidence type="ECO:0000259" key="4">
    <source>
        <dbReference type="PROSITE" id="PS50076"/>
    </source>
</evidence>
<dbReference type="PANTHER" id="PTHR44145:SF3">
    <property type="entry name" value="DNAJ HOMOLOG SUBFAMILY A MEMBER 3, MITOCHONDRIAL"/>
    <property type="match status" value="1"/>
</dbReference>
<accession>A0AAD4QZ72</accession>
<evidence type="ECO:0000313" key="6">
    <source>
        <dbReference type="Proteomes" id="UP001201812"/>
    </source>
</evidence>
<dbReference type="Pfam" id="PF00226">
    <property type="entry name" value="DnaJ"/>
    <property type="match status" value="1"/>
</dbReference>
<feature type="domain" description="J" evidence="4">
    <location>
        <begin position="34"/>
        <end position="99"/>
    </location>
</feature>
<dbReference type="PRINTS" id="PR00625">
    <property type="entry name" value="JDOMAIN"/>
</dbReference>
<dbReference type="InterPro" id="IPR001623">
    <property type="entry name" value="DnaJ_domain"/>
</dbReference>
<evidence type="ECO:0000256" key="2">
    <source>
        <dbReference type="SAM" id="MobiDB-lite"/>
    </source>
</evidence>
<dbReference type="AlphaFoldDB" id="A0AAD4QZ72"/>
<keyword evidence="6" id="KW-1185">Reference proteome</keyword>
<dbReference type="PANTHER" id="PTHR44145">
    <property type="entry name" value="DNAJ HOMOLOG SUBFAMILY A MEMBER 3, MITOCHONDRIAL"/>
    <property type="match status" value="1"/>
</dbReference>
<organism evidence="5 6">
    <name type="scientific">Ditylenchus destructor</name>
    <dbReference type="NCBI Taxonomy" id="166010"/>
    <lineage>
        <taxon>Eukaryota</taxon>
        <taxon>Metazoa</taxon>
        <taxon>Ecdysozoa</taxon>
        <taxon>Nematoda</taxon>
        <taxon>Chromadorea</taxon>
        <taxon>Rhabditida</taxon>
        <taxon>Tylenchina</taxon>
        <taxon>Tylenchomorpha</taxon>
        <taxon>Sphaerularioidea</taxon>
        <taxon>Anguinidae</taxon>
        <taxon>Anguininae</taxon>
        <taxon>Ditylenchus</taxon>
    </lineage>
</organism>
<evidence type="ECO:0000313" key="5">
    <source>
        <dbReference type="EMBL" id="KAI1699620.1"/>
    </source>
</evidence>
<dbReference type="InterPro" id="IPR036869">
    <property type="entry name" value="J_dom_sf"/>
</dbReference>
<evidence type="ECO:0000256" key="1">
    <source>
        <dbReference type="ARBA" id="ARBA00023186"/>
    </source>
</evidence>
<gene>
    <name evidence="5" type="ORF">DdX_17219</name>
</gene>
<dbReference type="EMBL" id="JAKKPZ010000173">
    <property type="protein sequence ID" value="KAI1699620.1"/>
    <property type="molecule type" value="Genomic_DNA"/>
</dbReference>
<proteinExistence type="predicted"/>
<keyword evidence="1" id="KW-0143">Chaperone</keyword>
<dbReference type="SMART" id="SM00271">
    <property type="entry name" value="DnaJ"/>
    <property type="match status" value="1"/>
</dbReference>